<gene>
    <name evidence="3" type="ORF">CSC81_02545</name>
    <name evidence="2" type="ORF">Q8W23_02940</name>
</gene>
<protein>
    <submittedName>
        <fullName evidence="3">Uncharacterized protein</fullName>
    </submittedName>
</protein>
<dbReference type="EMBL" id="JAUYVU010000002">
    <property type="protein sequence ID" value="MDP2540424.1"/>
    <property type="molecule type" value="Genomic_DNA"/>
</dbReference>
<reference evidence="2 5" key="3">
    <citation type="submission" date="2023-07" db="EMBL/GenBank/DDBJ databases">
        <title>Genome content predicts the carbon catabolic preferences of heterotrophic bacteria.</title>
        <authorList>
            <person name="Gralka M."/>
        </authorList>
    </citation>
    <scope>NUCLEOTIDE SEQUENCE [LARGE SCALE GENOMIC DNA]</scope>
    <source>
        <strain evidence="2 5">4G03</strain>
    </source>
</reference>
<feature type="transmembrane region" description="Helical" evidence="1">
    <location>
        <begin position="262"/>
        <end position="280"/>
    </location>
</feature>
<keyword evidence="1" id="KW-1133">Transmembrane helix</keyword>
<feature type="transmembrane region" description="Helical" evidence="1">
    <location>
        <begin position="60"/>
        <end position="82"/>
    </location>
</feature>
<comment type="caution">
    <text evidence="3">The sequence shown here is derived from an EMBL/GenBank/DDBJ whole genome shotgun (WGS) entry which is preliminary data.</text>
</comment>
<sequence>MKKKKKNGKSQSKEIILIVLLSTIALILSHFFQDFIYIFTLSFICFFIYTLSFKYKIKTFLRLLSVFLFLHLIIFPLIYVLILKYDSSSFEFDSTIFKNEKENSITNIKEKYNSEKTKQYLESIDLVLNENSPKLNQKLEFLNKGNILITKNYLISKNCNDDFSFNHPVSVVSINISDLNGTLISSVSSNSEGCTFSNSELNVKNYLIERKEKLSKKYLNYQSVYTEIVKNNRIWSYRQILPYSLNIFFTGNITPKSKLTNIVFFVHQIIVFVFLLSILVNQLPLTKNEKSESKN</sequence>
<feature type="transmembrane region" description="Helical" evidence="1">
    <location>
        <begin position="12"/>
        <end position="29"/>
    </location>
</feature>
<dbReference type="SUPFAM" id="SSF81324">
    <property type="entry name" value="Voltage-gated potassium channels"/>
    <property type="match status" value="1"/>
</dbReference>
<name>A0A2G1BWG4_9FLAO</name>
<dbReference type="Proteomes" id="UP000222163">
    <property type="component" value="Unassembled WGS sequence"/>
</dbReference>
<keyword evidence="5" id="KW-1185">Reference proteome</keyword>
<dbReference type="RefSeq" id="WP_099214210.1">
    <property type="nucleotide sequence ID" value="NZ_JAUYVU010000002.1"/>
</dbReference>
<reference evidence="3 4" key="1">
    <citation type="journal article" date="2016" name="Nat. Commun.">
        <title>Microbial interactions lead to rapid micro-scale successions on model marine particles.</title>
        <authorList>
            <person name="Datta M.S."/>
            <person name="Sliwerska E."/>
            <person name="Gore J."/>
            <person name="Polz M.F."/>
            <person name="Cordero O.X."/>
        </authorList>
    </citation>
    <scope>NUCLEOTIDE SEQUENCE [LARGE SCALE GENOMIC DNA]</scope>
    <source>
        <strain evidence="3 4">4G03</strain>
    </source>
</reference>
<reference evidence="3" key="2">
    <citation type="submission" date="2017-10" db="EMBL/GenBank/DDBJ databases">
        <authorList>
            <person name="Enke T.N."/>
            <person name="Cordero O.X."/>
        </authorList>
    </citation>
    <scope>NUCLEOTIDE SEQUENCE</scope>
    <source>
        <strain evidence="3">4G03</strain>
    </source>
</reference>
<evidence type="ECO:0000313" key="5">
    <source>
        <dbReference type="Proteomes" id="UP001242342"/>
    </source>
</evidence>
<dbReference type="Proteomes" id="UP001242342">
    <property type="component" value="Unassembled WGS sequence"/>
</dbReference>
<evidence type="ECO:0000256" key="1">
    <source>
        <dbReference type="SAM" id="Phobius"/>
    </source>
</evidence>
<organism evidence="3 4">
    <name type="scientific">Tenacibaculum discolor</name>
    <dbReference type="NCBI Taxonomy" id="361581"/>
    <lineage>
        <taxon>Bacteria</taxon>
        <taxon>Pseudomonadati</taxon>
        <taxon>Bacteroidota</taxon>
        <taxon>Flavobacteriia</taxon>
        <taxon>Flavobacteriales</taxon>
        <taxon>Flavobacteriaceae</taxon>
        <taxon>Tenacibaculum</taxon>
    </lineage>
</organism>
<evidence type="ECO:0000313" key="3">
    <source>
        <dbReference type="EMBL" id="PHN98387.1"/>
    </source>
</evidence>
<evidence type="ECO:0000313" key="4">
    <source>
        <dbReference type="Proteomes" id="UP000222163"/>
    </source>
</evidence>
<evidence type="ECO:0000313" key="2">
    <source>
        <dbReference type="EMBL" id="MDP2540424.1"/>
    </source>
</evidence>
<keyword evidence="1" id="KW-0472">Membrane</keyword>
<accession>A0A2G1BWG4</accession>
<dbReference type="EMBL" id="PDUU01000003">
    <property type="protein sequence ID" value="PHN98387.1"/>
    <property type="molecule type" value="Genomic_DNA"/>
</dbReference>
<dbReference type="AlphaFoldDB" id="A0A2G1BWG4"/>
<feature type="transmembrane region" description="Helical" evidence="1">
    <location>
        <begin position="35"/>
        <end position="53"/>
    </location>
</feature>
<keyword evidence="1" id="KW-0812">Transmembrane</keyword>
<proteinExistence type="predicted"/>